<dbReference type="Gene3D" id="2.40.37.20">
    <property type="entry name" value="D-serine dehydratase-like domain"/>
    <property type="match status" value="1"/>
</dbReference>
<dbReference type="Gene3D" id="3.20.20.10">
    <property type="entry name" value="Alanine racemase"/>
    <property type="match status" value="1"/>
</dbReference>
<organism evidence="4 5">
    <name type="scientific">Triparma verrucosa</name>
    <dbReference type="NCBI Taxonomy" id="1606542"/>
    <lineage>
        <taxon>Eukaryota</taxon>
        <taxon>Sar</taxon>
        <taxon>Stramenopiles</taxon>
        <taxon>Ochrophyta</taxon>
        <taxon>Bolidophyceae</taxon>
        <taxon>Parmales</taxon>
        <taxon>Triparmaceae</taxon>
        <taxon>Triparma</taxon>
    </lineage>
</organism>
<dbReference type="Proteomes" id="UP001165160">
    <property type="component" value="Unassembled WGS sequence"/>
</dbReference>
<dbReference type="SUPFAM" id="SSF51419">
    <property type="entry name" value="PLP-binding barrel"/>
    <property type="match status" value="1"/>
</dbReference>
<dbReference type="InterPro" id="IPR026956">
    <property type="entry name" value="D-ser_dehydrat-like_dom"/>
</dbReference>
<dbReference type="Pfam" id="PF14031">
    <property type="entry name" value="D-ser_dehydrat"/>
    <property type="match status" value="1"/>
</dbReference>
<accession>A0A9W7FIW9</accession>
<proteinExistence type="inferred from homology"/>
<protein>
    <recommendedName>
        <fullName evidence="3">D-serine dehydratase-like domain-containing protein</fullName>
    </recommendedName>
</protein>
<evidence type="ECO:0000313" key="5">
    <source>
        <dbReference type="Proteomes" id="UP001165160"/>
    </source>
</evidence>
<comment type="similarity">
    <text evidence="1">Belongs to the DSD1 family.</text>
</comment>
<feature type="domain" description="D-serine dehydratase-like" evidence="3">
    <location>
        <begin position="275"/>
        <end position="369"/>
    </location>
</feature>
<dbReference type="EMBL" id="BRXX01000454">
    <property type="protein sequence ID" value="GMI12863.1"/>
    <property type="molecule type" value="Genomic_DNA"/>
</dbReference>
<dbReference type="SMART" id="SM01119">
    <property type="entry name" value="D-ser_dehydrat"/>
    <property type="match status" value="1"/>
</dbReference>
<evidence type="ECO:0000259" key="3">
    <source>
        <dbReference type="SMART" id="SM01119"/>
    </source>
</evidence>
<comment type="caution">
    <text evidence="4">The sequence shown here is derived from an EMBL/GenBank/DDBJ whole genome shotgun (WGS) entry which is preliminary data.</text>
</comment>
<dbReference type="InterPro" id="IPR051466">
    <property type="entry name" value="D-amino_acid_metab_enzyme"/>
</dbReference>
<reference evidence="5" key="1">
    <citation type="journal article" date="2023" name="Commun. Biol.">
        <title>Genome analysis of Parmales, the sister group of diatoms, reveals the evolutionary specialization of diatoms from phago-mixotrophs to photoautotrophs.</title>
        <authorList>
            <person name="Ban H."/>
            <person name="Sato S."/>
            <person name="Yoshikawa S."/>
            <person name="Yamada K."/>
            <person name="Nakamura Y."/>
            <person name="Ichinomiya M."/>
            <person name="Sato N."/>
            <person name="Blanc-Mathieu R."/>
            <person name="Endo H."/>
            <person name="Kuwata A."/>
            <person name="Ogata H."/>
        </authorList>
    </citation>
    <scope>NUCLEOTIDE SEQUENCE [LARGE SCALE GENOMIC DNA]</scope>
    <source>
        <strain evidence="5">NIES 3699</strain>
    </source>
</reference>
<dbReference type="PANTHER" id="PTHR28004:SF2">
    <property type="entry name" value="D-SERINE DEHYDRATASE"/>
    <property type="match status" value="1"/>
</dbReference>
<dbReference type="GO" id="GO:0036088">
    <property type="term" value="P:D-serine catabolic process"/>
    <property type="evidence" value="ECO:0007669"/>
    <property type="project" value="TreeGrafter"/>
</dbReference>
<dbReference type="InterPro" id="IPR042208">
    <property type="entry name" value="D-ser_dehydrat-like_sf"/>
</dbReference>
<evidence type="ECO:0000256" key="2">
    <source>
        <dbReference type="ARBA" id="ARBA00023239"/>
    </source>
</evidence>
<dbReference type="AlphaFoldDB" id="A0A9W7FIW9"/>
<keyword evidence="2" id="KW-0456">Lyase</keyword>
<sequence length="386" mass="41715">MPFHPSLLPTPFVTVSKSALLRNMNAMSEIMQAHPAVRLRPHVKTHKCVEISKLSLTVGGASGLCFQVLDELEPHIKRILEFDKSKGKLDFMLTSSVVGPIKLKRLKDLIELSEDTALISVLVDDVANLQQLVDLKIPIGIFIEIDVGQNRCGVNVSTSSGLQTVESLARTILDPSNKLQYRGLHAYQGALQHVRVKSERSSLVQSQSVATAAKVNSHLLSLNPPINSPLITGAGTGSFLHELSGGVHNEVQPGSYVFMDTDYLANSSPPPFEHSLWILGTVLSNATGRACCDIGSKAVDLVSGVPKFTNGMTSEYFTDVVYESGGDEHGVLNPTHPNVQAMSVGDLVYSVPCHIDPTVNLHSEIAVIGDSGDVEDIWEIHRSCGR</sequence>
<dbReference type="PANTHER" id="PTHR28004">
    <property type="entry name" value="ZGC:162816-RELATED"/>
    <property type="match status" value="1"/>
</dbReference>
<dbReference type="InterPro" id="IPR001608">
    <property type="entry name" value="Ala_racemase_N"/>
</dbReference>
<dbReference type="GO" id="GO:0008721">
    <property type="term" value="F:D-serine ammonia-lyase activity"/>
    <property type="evidence" value="ECO:0007669"/>
    <property type="project" value="TreeGrafter"/>
</dbReference>
<dbReference type="InterPro" id="IPR029066">
    <property type="entry name" value="PLP-binding_barrel"/>
</dbReference>
<evidence type="ECO:0000256" key="1">
    <source>
        <dbReference type="ARBA" id="ARBA00005323"/>
    </source>
</evidence>
<gene>
    <name evidence="4" type="ORF">TrVE_jg13540</name>
</gene>
<dbReference type="Pfam" id="PF01168">
    <property type="entry name" value="Ala_racemase_N"/>
    <property type="match status" value="1"/>
</dbReference>
<evidence type="ECO:0000313" key="4">
    <source>
        <dbReference type="EMBL" id="GMI12863.1"/>
    </source>
</evidence>
<name>A0A9W7FIW9_9STRA</name>
<keyword evidence="5" id="KW-1185">Reference proteome</keyword>